<gene>
    <name evidence="6" type="ORF">H9931_03000</name>
</gene>
<dbReference type="PANTHER" id="PTHR43335:SF4">
    <property type="entry name" value="ABC TRANSPORTER, ATP-BINDING PROTEIN"/>
    <property type="match status" value="1"/>
</dbReference>
<dbReference type="AlphaFoldDB" id="A0A9D2PR30"/>
<evidence type="ECO:0000256" key="2">
    <source>
        <dbReference type="ARBA" id="ARBA00022448"/>
    </source>
</evidence>
<evidence type="ECO:0000313" key="7">
    <source>
        <dbReference type="Proteomes" id="UP000823863"/>
    </source>
</evidence>
<comment type="caution">
    <text evidence="6">The sequence shown here is derived from an EMBL/GenBank/DDBJ whole genome shotgun (WGS) entry which is preliminary data.</text>
</comment>
<dbReference type="Proteomes" id="UP000823863">
    <property type="component" value="Unassembled WGS sequence"/>
</dbReference>
<sequence length="286" mass="32316">MLEIRDISKSFGGRPVLREVSFSVKKGQIYGLIGKNGAGKTTLLTIVAGLAKADSGECQVDGTARAGAARIGYLPDIPAFFDYLSTREYMDFLLMNRRNKAACERRNELLKLAGLTGKEKIHSMSRGMKQRLGIAAALVSDPTVLLLDEPTSALDPEGRHELMELLKVLKGRGKCIILSTHILADMERVCDRVGFLHKGRIQKELDVRELEEGEQNRWEITFEPGVRLPDYEKEKLAIEEMDGGTYVFKTSDQKYLLEYLLRLPARIRAIRNKRRSLDEIFQEVCR</sequence>
<dbReference type="PROSITE" id="PS50893">
    <property type="entry name" value="ABC_TRANSPORTER_2"/>
    <property type="match status" value="1"/>
</dbReference>
<comment type="similarity">
    <text evidence="1">Belongs to the ABC transporter superfamily.</text>
</comment>
<dbReference type="SMART" id="SM00382">
    <property type="entry name" value="AAA"/>
    <property type="match status" value="1"/>
</dbReference>
<proteinExistence type="inferred from homology"/>
<organism evidence="6 7">
    <name type="scientific">Candidatus Enterocloster excrementigallinarum</name>
    <dbReference type="NCBI Taxonomy" id="2838558"/>
    <lineage>
        <taxon>Bacteria</taxon>
        <taxon>Bacillati</taxon>
        <taxon>Bacillota</taxon>
        <taxon>Clostridia</taxon>
        <taxon>Lachnospirales</taxon>
        <taxon>Lachnospiraceae</taxon>
        <taxon>Enterocloster</taxon>
    </lineage>
</organism>
<evidence type="ECO:0000256" key="1">
    <source>
        <dbReference type="ARBA" id="ARBA00005417"/>
    </source>
</evidence>
<keyword evidence="2" id="KW-0813">Transport</keyword>
<accession>A0A9D2PR30</accession>
<evidence type="ECO:0000256" key="3">
    <source>
        <dbReference type="ARBA" id="ARBA00022741"/>
    </source>
</evidence>
<dbReference type="InterPro" id="IPR003593">
    <property type="entry name" value="AAA+_ATPase"/>
</dbReference>
<evidence type="ECO:0000256" key="4">
    <source>
        <dbReference type="ARBA" id="ARBA00022840"/>
    </source>
</evidence>
<name>A0A9D2PR30_9FIRM</name>
<dbReference type="CDD" id="cd03230">
    <property type="entry name" value="ABC_DR_subfamily_A"/>
    <property type="match status" value="1"/>
</dbReference>
<keyword evidence="4 6" id="KW-0067">ATP-binding</keyword>
<reference evidence="6" key="2">
    <citation type="submission" date="2021-04" db="EMBL/GenBank/DDBJ databases">
        <authorList>
            <person name="Gilroy R."/>
        </authorList>
    </citation>
    <scope>NUCLEOTIDE SEQUENCE</scope>
    <source>
        <strain evidence="6">CHK198-12963</strain>
    </source>
</reference>
<dbReference type="PANTHER" id="PTHR43335">
    <property type="entry name" value="ABC TRANSPORTER, ATP-BINDING PROTEIN"/>
    <property type="match status" value="1"/>
</dbReference>
<dbReference type="InterPro" id="IPR027417">
    <property type="entry name" value="P-loop_NTPase"/>
</dbReference>
<evidence type="ECO:0000313" key="6">
    <source>
        <dbReference type="EMBL" id="HJC65677.1"/>
    </source>
</evidence>
<feature type="domain" description="ABC transporter" evidence="5">
    <location>
        <begin position="2"/>
        <end position="223"/>
    </location>
</feature>
<dbReference type="GO" id="GO:0005524">
    <property type="term" value="F:ATP binding"/>
    <property type="evidence" value="ECO:0007669"/>
    <property type="project" value="UniProtKB-KW"/>
</dbReference>
<dbReference type="Pfam" id="PF00005">
    <property type="entry name" value="ABC_tran"/>
    <property type="match status" value="1"/>
</dbReference>
<dbReference type="Gene3D" id="3.40.50.300">
    <property type="entry name" value="P-loop containing nucleotide triphosphate hydrolases"/>
    <property type="match status" value="1"/>
</dbReference>
<reference evidence="6" key="1">
    <citation type="journal article" date="2021" name="PeerJ">
        <title>Extensive microbial diversity within the chicken gut microbiome revealed by metagenomics and culture.</title>
        <authorList>
            <person name="Gilroy R."/>
            <person name="Ravi A."/>
            <person name="Getino M."/>
            <person name="Pursley I."/>
            <person name="Horton D.L."/>
            <person name="Alikhan N.F."/>
            <person name="Baker D."/>
            <person name="Gharbi K."/>
            <person name="Hall N."/>
            <person name="Watson M."/>
            <person name="Adriaenssens E.M."/>
            <person name="Foster-Nyarko E."/>
            <person name="Jarju S."/>
            <person name="Secka A."/>
            <person name="Antonio M."/>
            <person name="Oren A."/>
            <person name="Chaudhuri R.R."/>
            <person name="La Ragione R."/>
            <person name="Hildebrand F."/>
            <person name="Pallen M.J."/>
        </authorList>
    </citation>
    <scope>NUCLEOTIDE SEQUENCE</scope>
    <source>
        <strain evidence="6">CHK198-12963</strain>
    </source>
</reference>
<dbReference type="SUPFAM" id="SSF52540">
    <property type="entry name" value="P-loop containing nucleoside triphosphate hydrolases"/>
    <property type="match status" value="1"/>
</dbReference>
<evidence type="ECO:0000259" key="5">
    <source>
        <dbReference type="PROSITE" id="PS50893"/>
    </source>
</evidence>
<keyword evidence="3" id="KW-0547">Nucleotide-binding</keyword>
<dbReference type="EMBL" id="DWWB01000013">
    <property type="protein sequence ID" value="HJC65677.1"/>
    <property type="molecule type" value="Genomic_DNA"/>
</dbReference>
<protein>
    <submittedName>
        <fullName evidence="6">ABC transporter ATP-binding protein</fullName>
    </submittedName>
</protein>
<dbReference type="InterPro" id="IPR003439">
    <property type="entry name" value="ABC_transporter-like_ATP-bd"/>
</dbReference>
<dbReference type="GO" id="GO:0016887">
    <property type="term" value="F:ATP hydrolysis activity"/>
    <property type="evidence" value="ECO:0007669"/>
    <property type="project" value="InterPro"/>
</dbReference>